<dbReference type="SUPFAM" id="SSF160240">
    <property type="entry name" value="Cation efflux protein cytoplasmic domain-like"/>
    <property type="match status" value="1"/>
</dbReference>
<keyword evidence="6" id="KW-0862">Zinc</keyword>
<feature type="domain" description="Cation efflux protein transmembrane" evidence="10">
    <location>
        <begin position="28"/>
        <end position="217"/>
    </location>
</feature>
<evidence type="ECO:0000256" key="4">
    <source>
        <dbReference type="ARBA" id="ARBA00022496"/>
    </source>
</evidence>
<keyword evidence="3" id="KW-0813">Transport</keyword>
<dbReference type="NCBIfam" id="TIGR01297">
    <property type="entry name" value="CDF"/>
    <property type="match status" value="1"/>
</dbReference>
<sequence>MTLEGKNQLSAVSKETSKNRAITRVLVIEGAVNLLLCVVKLVIGLITQSSVILADALHSLTDLTNNIIAVVAMRISHKPPDNSHPYGHQKFEYLAIFILAVLLSVVAFELVAYAIENHGQVVQQSYAGLAILILAIVVNFTLSQWEGAQAKKLRSKLLAADAKHTFSDVLTSIAVLVGWQLAALGYYWLDTLFCLLVAVFVGKLAWELFQQALPVLVDADVTDEMFTSAQLESIVNEFKPIEQVTDIRSRAMGEQVICDLTLCIDPQLSLTAAHALSHAFEDRLKEEFDLYDVIIHIEPAKST</sequence>
<dbReference type="InterPro" id="IPR002524">
    <property type="entry name" value="Cation_efflux"/>
</dbReference>
<protein>
    <submittedName>
        <fullName evidence="12">Cation diffusion facilitator family transporter</fullName>
    </submittedName>
</protein>
<organism evidence="12 13">
    <name type="scientific">Alteromonas oceani</name>
    <dbReference type="NCBI Taxonomy" id="2071609"/>
    <lineage>
        <taxon>Bacteria</taxon>
        <taxon>Pseudomonadati</taxon>
        <taxon>Pseudomonadota</taxon>
        <taxon>Gammaproteobacteria</taxon>
        <taxon>Alteromonadales</taxon>
        <taxon>Alteromonadaceae</taxon>
        <taxon>Alteromonas/Salinimonas group</taxon>
        <taxon>Alteromonas</taxon>
    </lineage>
</organism>
<keyword evidence="6" id="KW-0406">Ion transport</keyword>
<dbReference type="Pfam" id="PF16916">
    <property type="entry name" value="ZT_dimer"/>
    <property type="match status" value="1"/>
</dbReference>
<dbReference type="SUPFAM" id="SSF161111">
    <property type="entry name" value="Cation efflux protein transmembrane domain-like"/>
    <property type="match status" value="1"/>
</dbReference>
<feature type="transmembrane region" description="Helical" evidence="9">
    <location>
        <begin position="93"/>
        <end position="115"/>
    </location>
</feature>
<dbReference type="InterPro" id="IPR027469">
    <property type="entry name" value="Cation_efflux_TMD_sf"/>
</dbReference>
<dbReference type="InterPro" id="IPR027470">
    <property type="entry name" value="Cation_efflux_CTD"/>
</dbReference>
<feature type="transmembrane region" description="Helical" evidence="9">
    <location>
        <begin position="188"/>
        <end position="206"/>
    </location>
</feature>
<feature type="transmembrane region" description="Helical" evidence="9">
    <location>
        <begin position="21"/>
        <end position="46"/>
    </location>
</feature>
<comment type="subcellular location">
    <subcellularLocation>
        <location evidence="1">Membrane</location>
        <topology evidence="1">Multi-pass membrane protein</topology>
    </subcellularLocation>
</comment>
<feature type="transmembrane region" description="Helical" evidence="9">
    <location>
        <begin position="127"/>
        <end position="145"/>
    </location>
</feature>
<keyword evidence="6" id="KW-0864">Zinc transport</keyword>
<evidence type="ECO:0000313" key="12">
    <source>
        <dbReference type="EMBL" id="MFC3203566.1"/>
    </source>
</evidence>
<proteinExistence type="inferred from homology"/>
<evidence type="ECO:0000256" key="6">
    <source>
        <dbReference type="ARBA" id="ARBA00022906"/>
    </source>
</evidence>
<dbReference type="PANTHER" id="PTHR43840">
    <property type="entry name" value="MITOCHONDRIAL METAL TRANSPORTER 1-RELATED"/>
    <property type="match status" value="1"/>
</dbReference>
<keyword evidence="13" id="KW-1185">Reference proteome</keyword>
<evidence type="ECO:0000256" key="2">
    <source>
        <dbReference type="ARBA" id="ARBA00010212"/>
    </source>
</evidence>
<evidence type="ECO:0000256" key="7">
    <source>
        <dbReference type="ARBA" id="ARBA00022989"/>
    </source>
</evidence>
<keyword evidence="4" id="KW-0408">Iron</keyword>
<gene>
    <name evidence="12" type="ORF">ACFOEW_17285</name>
</gene>
<evidence type="ECO:0000256" key="5">
    <source>
        <dbReference type="ARBA" id="ARBA00022692"/>
    </source>
</evidence>
<dbReference type="RefSeq" id="WP_377908540.1">
    <property type="nucleotide sequence ID" value="NZ_JBHRSX010000095.1"/>
</dbReference>
<evidence type="ECO:0000256" key="8">
    <source>
        <dbReference type="ARBA" id="ARBA00023136"/>
    </source>
</evidence>
<name>A0ABV7K0K1_9ALTE</name>
<dbReference type="EMBL" id="JBHRSX010000095">
    <property type="protein sequence ID" value="MFC3203566.1"/>
    <property type="molecule type" value="Genomic_DNA"/>
</dbReference>
<evidence type="ECO:0000256" key="1">
    <source>
        <dbReference type="ARBA" id="ARBA00004141"/>
    </source>
</evidence>
<keyword evidence="8 9" id="KW-0472">Membrane</keyword>
<dbReference type="Pfam" id="PF01545">
    <property type="entry name" value="Cation_efflux"/>
    <property type="match status" value="1"/>
</dbReference>
<feature type="domain" description="Cation efflux protein cytoplasmic" evidence="11">
    <location>
        <begin position="229"/>
        <end position="299"/>
    </location>
</feature>
<dbReference type="PANTHER" id="PTHR43840:SF15">
    <property type="entry name" value="MITOCHONDRIAL METAL TRANSPORTER 1-RELATED"/>
    <property type="match status" value="1"/>
</dbReference>
<keyword evidence="5 9" id="KW-0812">Transmembrane</keyword>
<evidence type="ECO:0000256" key="9">
    <source>
        <dbReference type="SAM" id="Phobius"/>
    </source>
</evidence>
<comment type="similarity">
    <text evidence="2">Belongs to the cation diffusion facilitator (CDF) transporter (TC 2.A.4) family. FieF subfamily.</text>
</comment>
<evidence type="ECO:0000313" key="13">
    <source>
        <dbReference type="Proteomes" id="UP001595477"/>
    </source>
</evidence>
<evidence type="ECO:0000259" key="11">
    <source>
        <dbReference type="Pfam" id="PF16916"/>
    </source>
</evidence>
<dbReference type="Gene3D" id="1.20.1510.10">
    <property type="entry name" value="Cation efflux protein transmembrane domain"/>
    <property type="match status" value="1"/>
</dbReference>
<evidence type="ECO:0000256" key="3">
    <source>
        <dbReference type="ARBA" id="ARBA00022448"/>
    </source>
</evidence>
<evidence type="ECO:0000259" key="10">
    <source>
        <dbReference type="Pfam" id="PF01545"/>
    </source>
</evidence>
<dbReference type="InterPro" id="IPR050291">
    <property type="entry name" value="CDF_Transporter"/>
</dbReference>
<keyword evidence="4" id="KW-0410">Iron transport</keyword>
<reference evidence="13" key="1">
    <citation type="journal article" date="2019" name="Int. J. Syst. Evol. Microbiol.">
        <title>The Global Catalogue of Microorganisms (GCM) 10K type strain sequencing project: providing services to taxonomists for standard genome sequencing and annotation.</title>
        <authorList>
            <consortium name="The Broad Institute Genomics Platform"/>
            <consortium name="The Broad Institute Genome Sequencing Center for Infectious Disease"/>
            <person name="Wu L."/>
            <person name="Ma J."/>
        </authorList>
    </citation>
    <scope>NUCLEOTIDE SEQUENCE [LARGE SCALE GENOMIC DNA]</scope>
    <source>
        <strain evidence="13">KCTC 52449</strain>
    </source>
</reference>
<comment type="caution">
    <text evidence="12">The sequence shown here is derived from an EMBL/GenBank/DDBJ whole genome shotgun (WGS) entry which is preliminary data.</text>
</comment>
<dbReference type="Gene3D" id="3.30.70.1350">
    <property type="entry name" value="Cation efflux protein, cytoplasmic domain"/>
    <property type="match status" value="1"/>
</dbReference>
<accession>A0ABV7K0K1</accession>
<dbReference type="InterPro" id="IPR058533">
    <property type="entry name" value="Cation_efflux_TM"/>
</dbReference>
<dbReference type="Proteomes" id="UP001595477">
    <property type="component" value="Unassembled WGS sequence"/>
</dbReference>
<keyword evidence="7 9" id="KW-1133">Transmembrane helix</keyword>
<dbReference type="InterPro" id="IPR036837">
    <property type="entry name" value="Cation_efflux_CTD_sf"/>
</dbReference>